<feature type="transmembrane region" description="Helical" evidence="2">
    <location>
        <begin position="109"/>
        <end position="130"/>
    </location>
</feature>
<feature type="compositionally biased region" description="Acidic residues" evidence="1">
    <location>
        <begin position="62"/>
        <end position="71"/>
    </location>
</feature>
<feature type="transmembrane region" description="Helical" evidence="2">
    <location>
        <begin position="81"/>
        <end position="103"/>
    </location>
</feature>
<proteinExistence type="predicted"/>
<name>A0A2T0S5R1_9ACTN</name>
<gene>
    <name evidence="3" type="ORF">CLV70_10780</name>
</gene>
<feature type="transmembrane region" description="Helical" evidence="2">
    <location>
        <begin position="288"/>
        <end position="308"/>
    </location>
</feature>
<evidence type="ECO:0000256" key="2">
    <source>
        <dbReference type="SAM" id="Phobius"/>
    </source>
</evidence>
<organism evidence="3 4">
    <name type="scientific">Pseudosporangium ferrugineum</name>
    <dbReference type="NCBI Taxonomy" id="439699"/>
    <lineage>
        <taxon>Bacteria</taxon>
        <taxon>Bacillati</taxon>
        <taxon>Actinomycetota</taxon>
        <taxon>Actinomycetes</taxon>
        <taxon>Micromonosporales</taxon>
        <taxon>Micromonosporaceae</taxon>
        <taxon>Pseudosporangium</taxon>
    </lineage>
</organism>
<feature type="compositionally biased region" description="Basic and acidic residues" evidence="1">
    <location>
        <begin position="50"/>
        <end position="61"/>
    </location>
</feature>
<feature type="region of interest" description="Disordered" evidence="1">
    <location>
        <begin position="35"/>
        <end position="71"/>
    </location>
</feature>
<sequence length="350" mass="36089">MRTKAAWSGTIAGVFPSTPRDSEAWDDDVSREIARSAPGRSSSGFYAGAPKKDPSIGRREEHDDEEEFEEEVPVAPVRRELSLAIAGFAALLGVGLILGAQTAGPDARLPYAIVIFGVQLLYVLAFTMAIRPPASGIVAGVSVVAGLLADRVAVTTEPAGILPLVYVTAGAFAAAVIGQAVRGAASRTQLRDALGGTFLIVLGVVSFPLLIVLTRRPVGTQAVLVCLIAVALSLLIAHLTDAVWPKPRIAAQVPRGATGVVLGAMLGTLAAAVLGSVMVLPFTPAKGALLGFVVAGIAALVDLAVNYSEAGRNMAGDAPTFWVARHMQGPLGAFAFTLPATYAMTVFVLS</sequence>
<keyword evidence="2" id="KW-0812">Transmembrane</keyword>
<accession>A0A2T0S5R1</accession>
<keyword evidence="2" id="KW-0472">Membrane</keyword>
<feature type="transmembrane region" description="Helical" evidence="2">
    <location>
        <begin position="219"/>
        <end position="239"/>
    </location>
</feature>
<keyword evidence="4" id="KW-1185">Reference proteome</keyword>
<evidence type="ECO:0000313" key="3">
    <source>
        <dbReference type="EMBL" id="PRY28777.1"/>
    </source>
</evidence>
<comment type="caution">
    <text evidence="3">The sequence shown here is derived from an EMBL/GenBank/DDBJ whole genome shotgun (WGS) entry which is preliminary data.</text>
</comment>
<feature type="transmembrane region" description="Helical" evidence="2">
    <location>
        <begin position="260"/>
        <end position="282"/>
    </location>
</feature>
<dbReference type="AlphaFoldDB" id="A0A2T0S5R1"/>
<evidence type="ECO:0000256" key="1">
    <source>
        <dbReference type="SAM" id="MobiDB-lite"/>
    </source>
</evidence>
<dbReference type="Proteomes" id="UP000239209">
    <property type="component" value="Unassembled WGS sequence"/>
</dbReference>
<feature type="transmembrane region" description="Helical" evidence="2">
    <location>
        <begin position="193"/>
        <end position="213"/>
    </location>
</feature>
<feature type="transmembrane region" description="Helical" evidence="2">
    <location>
        <begin position="160"/>
        <end position="181"/>
    </location>
</feature>
<evidence type="ECO:0000313" key="4">
    <source>
        <dbReference type="Proteomes" id="UP000239209"/>
    </source>
</evidence>
<dbReference type="EMBL" id="PVZG01000007">
    <property type="protein sequence ID" value="PRY28777.1"/>
    <property type="molecule type" value="Genomic_DNA"/>
</dbReference>
<keyword evidence="2" id="KW-1133">Transmembrane helix</keyword>
<feature type="transmembrane region" description="Helical" evidence="2">
    <location>
        <begin position="137"/>
        <end position="154"/>
    </location>
</feature>
<protein>
    <recommendedName>
        <fullName evidence="5">CDP-diglyceride synthetase</fullName>
    </recommendedName>
</protein>
<evidence type="ECO:0008006" key="5">
    <source>
        <dbReference type="Google" id="ProtNLM"/>
    </source>
</evidence>
<feature type="transmembrane region" description="Helical" evidence="2">
    <location>
        <begin position="329"/>
        <end position="349"/>
    </location>
</feature>
<reference evidence="3 4" key="1">
    <citation type="submission" date="2018-03" db="EMBL/GenBank/DDBJ databases">
        <title>Genomic Encyclopedia of Archaeal and Bacterial Type Strains, Phase II (KMG-II): from individual species to whole genera.</title>
        <authorList>
            <person name="Goeker M."/>
        </authorList>
    </citation>
    <scope>NUCLEOTIDE SEQUENCE [LARGE SCALE GENOMIC DNA]</scope>
    <source>
        <strain evidence="3 4">DSM 45348</strain>
    </source>
</reference>